<dbReference type="PANTHER" id="PTHR31366">
    <property type="entry name" value="UPF0739 PROTEIN C1ORF74"/>
    <property type="match status" value="1"/>
</dbReference>
<gene>
    <name evidence="2" type="primary">SSCI52230.1</name>
</gene>
<dbReference type="AlphaFoldDB" id="A0A0F7S5W0"/>
<evidence type="ECO:0000313" key="2">
    <source>
        <dbReference type="EMBL" id="CDW98322.1"/>
    </source>
</evidence>
<reference evidence="3" key="1">
    <citation type="submission" date="2014-06" db="EMBL/GenBank/DDBJ databases">
        <authorList>
            <person name="Berkman P.J."/>
        </authorList>
    </citation>
    <scope>NUCLEOTIDE SEQUENCE [LARGE SCALE GENOMIC DNA]</scope>
</reference>
<evidence type="ECO:0000256" key="1">
    <source>
        <dbReference type="SAM" id="MobiDB-lite"/>
    </source>
</evidence>
<dbReference type="InterPro" id="IPR027850">
    <property type="entry name" value="DUF4504"/>
</dbReference>
<dbReference type="PANTHER" id="PTHR31366:SF2">
    <property type="entry name" value="UPF0739 PROTEIN C1ORF74"/>
    <property type="match status" value="1"/>
</dbReference>
<sequence length="772" mass="82912">MSKRAAIAKVTGVVSHAGAPEPRPLRTETVAALAKSLAEAISSVSGSRKAKPSRSACSQLASQVLVVAAGLRRAALVDALDLSTAQASAISSRLVALTEQKSVSGSSDLQHVRLLYHGVTGQTFIVSRRQNLWADMSTLDSAAGSDSMPLRLWIDARLTPEHSAPSRTSPDTHVRRLLERVHQTILADTSGDVLIVSQALLDSSSSPPGDHVDTRLVGVALAGFLLEYGAVYCLHNGTKTEGALHHDYQSYLQPPLLAAQRHATGICCIASQSQAAMAKRLDSKARLLWRSDLVLIDGTRLPGLAIVSYANPFIESNADRDHDAQANIHEAEADLCLALEMLRNQPLHIAAVTTDRGSAPVVGATSQKQSHWIASGEVRVYIDPCETATWSFFQRIFCFDADFVQDAGKARSAQVVTVSLQPSLLASANDSFASDPFAFSTATGSEYAIFAQLAPTPQADEAGPSSDSMPIRLVLGRRVTIQTKRADIGSGRELSRSRSFHRQQSVGSQTLHDVFSQAGLSLPTFGGVSALPASTGPRPDDPLPRGSISALLQARSKRKPSHTQRHAGASSVGPSHATSLAPVGTHTPGRRDDKRHSTSDRKVAGSPSLESQVKDEPTDLAVVSPTKAIKHRADRILSDLPRLNLGRQPTRALVNKSESRPHLLDVKPVKVESVSPEPFVTADAKTESNSTSSIDSVEKGNRNTIKKVVHTLLVREYNLSKSHPDYIASYNQTCSGTWCTFRNIASLQPLDKDAVENVVRIHLSLYLYSCHS</sequence>
<keyword evidence="3" id="KW-1185">Reference proteome</keyword>
<dbReference type="Proteomes" id="UP000242770">
    <property type="component" value="Unassembled WGS sequence"/>
</dbReference>
<evidence type="ECO:0000313" key="3">
    <source>
        <dbReference type="Proteomes" id="UP000242770"/>
    </source>
</evidence>
<feature type="compositionally biased region" description="Basic and acidic residues" evidence="1">
    <location>
        <begin position="589"/>
        <end position="603"/>
    </location>
</feature>
<feature type="region of interest" description="Disordered" evidence="1">
    <location>
        <begin position="553"/>
        <end position="618"/>
    </location>
</feature>
<protein>
    <submittedName>
        <fullName evidence="2">Uncharacterized protein</fullName>
    </submittedName>
</protein>
<proteinExistence type="predicted"/>
<dbReference type="EMBL" id="CCFA01003102">
    <property type="protein sequence ID" value="CDW98322.1"/>
    <property type="molecule type" value="Genomic_DNA"/>
</dbReference>
<accession>A0A0F7S5W0</accession>
<organism evidence="2 3">
    <name type="scientific">Sporisorium scitamineum</name>
    <dbReference type="NCBI Taxonomy" id="49012"/>
    <lineage>
        <taxon>Eukaryota</taxon>
        <taxon>Fungi</taxon>
        <taxon>Dikarya</taxon>
        <taxon>Basidiomycota</taxon>
        <taxon>Ustilaginomycotina</taxon>
        <taxon>Ustilaginomycetes</taxon>
        <taxon>Ustilaginales</taxon>
        <taxon>Ustilaginaceae</taxon>
        <taxon>Sporisorium</taxon>
    </lineage>
</organism>
<feature type="compositionally biased region" description="Basic residues" evidence="1">
    <location>
        <begin position="555"/>
        <end position="565"/>
    </location>
</feature>
<feature type="region of interest" description="Disordered" evidence="1">
    <location>
        <begin position="486"/>
        <end position="508"/>
    </location>
</feature>
<name>A0A0F7S5W0_9BASI</name>